<proteinExistence type="predicted"/>
<feature type="region of interest" description="Disordered" evidence="1">
    <location>
        <begin position="349"/>
        <end position="369"/>
    </location>
</feature>
<organism evidence="2 3">
    <name type="scientific">Trypanosoma vivax (strain Y486)</name>
    <dbReference type="NCBI Taxonomy" id="1055687"/>
    <lineage>
        <taxon>Eukaryota</taxon>
        <taxon>Discoba</taxon>
        <taxon>Euglenozoa</taxon>
        <taxon>Kinetoplastea</taxon>
        <taxon>Metakinetoplastina</taxon>
        <taxon>Trypanosomatida</taxon>
        <taxon>Trypanosomatidae</taxon>
        <taxon>Trypanosoma</taxon>
        <taxon>Duttonella</taxon>
    </lineage>
</organism>
<feature type="compositionally biased region" description="Basic and acidic residues" evidence="1">
    <location>
        <begin position="197"/>
        <end position="209"/>
    </location>
</feature>
<dbReference type="AlphaFoldDB" id="F9WRS7"/>
<gene>
    <name evidence="2" type="ORF">TvY486_0002680</name>
</gene>
<accession>F9WRS7</accession>
<dbReference type="Proteomes" id="UP000009027">
    <property type="component" value="Unassembled WGS sequence"/>
</dbReference>
<dbReference type="VEuPathDB" id="TriTrypDB:TvY486_0002680"/>
<evidence type="ECO:0000313" key="3">
    <source>
        <dbReference type="Proteomes" id="UP000009027"/>
    </source>
</evidence>
<protein>
    <submittedName>
        <fullName evidence="2">Uncharacterized protein</fullName>
    </submittedName>
</protein>
<dbReference type="EMBL" id="CAEX01005181">
    <property type="protein sequence ID" value="CCD20261.1"/>
    <property type="molecule type" value="Genomic_DNA"/>
</dbReference>
<name>F9WRS7_TRYVY</name>
<sequence length="388" mass="41741">MAARKAPAQPLLSGLRRAAVGNAKSGSDHDAVEDGTSFATRCGPRAAALPCGSRGSRRVAGAKLRCCRRKASSTKRAARTLSLSTWALRKNARGEPAQSSALYGDRARGFRHGGKSCCENDEWMRLAARAKCGGEIFSDFLWAVALDKTGRAGARGRGGVRTRFGPENCDAASGTRRPTEAAAKRPAAPGSLGGHLEQPREVDGAHAEDARDVAKLPWAPPKAAGKDKAPGPLFHGRSVLRRVRIARAAAAEEQRRLALQKVGAGALSLEWAMRRLNGRTLRRFGAVWRNVPQSPEPRSSNRGPKLRIGEAEVRAMERASVIFEASKKPTKGLVAPFAVVEEKAAEPRRRFAARPKGENDRDDCGAEAPPLHAPHYLDGVFLRGRIRI</sequence>
<feature type="compositionally biased region" description="Basic and acidic residues" evidence="1">
    <location>
        <begin position="349"/>
        <end position="364"/>
    </location>
</feature>
<feature type="region of interest" description="Disordered" evidence="1">
    <location>
        <begin position="165"/>
        <end position="209"/>
    </location>
</feature>
<evidence type="ECO:0000313" key="2">
    <source>
        <dbReference type="EMBL" id="CCD20261.1"/>
    </source>
</evidence>
<evidence type="ECO:0000256" key="1">
    <source>
        <dbReference type="SAM" id="MobiDB-lite"/>
    </source>
</evidence>
<keyword evidence="3" id="KW-1185">Reference proteome</keyword>
<reference evidence="2 3" key="1">
    <citation type="journal article" date="2012" name="Proc. Natl. Acad. Sci. U.S.A.">
        <title>Antigenic diversity is generated by distinct evolutionary mechanisms in African trypanosome species.</title>
        <authorList>
            <person name="Jackson A.P."/>
            <person name="Berry A."/>
            <person name="Aslett M."/>
            <person name="Allison H.C."/>
            <person name="Burton P."/>
            <person name="Vavrova-Anderson J."/>
            <person name="Brown R."/>
            <person name="Browne H."/>
            <person name="Corton N."/>
            <person name="Hauser H."/>
            <person name="Gamble J."/>
            <person name="Gilderthorp R."/>
            <person name="Marcello L."/>
            <person name="McQuillan J."/>
            <person name="Otto T.D."/>
            <person name="Quail M.A."/>
            <person name="Sanders M.J."/>
            <person name="van Tonder A."/>
            <person name="Ginger M.L."/>
            <person name="Field M.C."/>
            <person name="Barry J.D."/>
            <person name="Hertz-Fowler C."/>
            <person name="Berriman M."/>
        </authorList>
    </citation>
    <scope>NUCLEOTIDE SEQUENCE</scope>
    <source>
        <strain evidence="2 3">Y486</strain>
    </source>
</reference>